<name>A0A177KFF2_9MICO</name>
<proteinExistence type="inferred from homology"/>
<evidence type="ECO:0000313" key="13">
    <source>
        <dbReference type="Proteomes" id="UP000076998"/>
    </source>
</evidence>
<dbReference type="GO" id="GO:0005524">
    <property type="term" value="F:ATP binding"/>
    <property type="evidence" value="ECO:0007669"/>
    <property type="project" value="UniProtKB-UniRule"/>
</dbReference>
<dbReference type="PANTHER" id="PTHR21087:SF16">
    <property type="entry name" value="SHIKIMATE KINASE 1, CHLOROPLASTIC"/>
    <property type="match status" value="1"/>
</dbReference>
<accession>A0A177KFF2</accession>
<evidence type="ECO:0000256" key="6">
    <source>
        <dbReference type="ARBA" id="ARBA00022741"/>
    </source>
</evidence>
<dbReference type="InterPro" id="IPR027417">
    <property type="entry name" value="P-loop_NTPase"/>
</dbReference>
<dbReference type="GO" id="GO:0005829">
    <property type="term" value="C:cytosol"/>
    <property type="evidence" value="ECO:0007669"/>
    <property type="project" value="TreeGrafter"/>
</dbReference>
<keyword evidence="6 11" id="KW-0547">Nucleotide-binding</keyword>
<dbReference type="PROSITE" id="PS01128">
    <property type="entry name" value="SHIKIMATE_KINASE"/>
    <property type="match status" value="1"/>
</dbReference>
<dbReference type="GO" id="GO:0009423">
    <property type="term" value="P:chorismate biosynthetic process"/>
    <property type="evidence" value="ECO:0007669"/>
    <property type="project" value="UniProtKB-UniRule"/>
</dbReference>
<dbReference type="Proteomes" id="UP000076998">
    <property type="component" value="Unassembled WGS sequence"/>
</dbReference>
<feature type="binding site" evidence="11">
    <location>
        <position position="38"/>
    </location>
    <ligand>
        <name>substrate</name>
    </ligand>
</feature>
<feature type="binding site" evidence="11">
    <location>
        <position position="61"/>
    </location>
    <ligand>
        <name>substrate</name>
    </ligand>
</feature>
<reference evidence="12 13" key="1">
    <citation type="submission" date="2016-02" db="EMBL/GenBank/DDBJ databases">
        <authorList>
            <person name="Wen L."/>
            <person name="He K."/>
            <person name="Yang H."/>
        </authorList>
    </citation>
    <scope>NUCLEOTIDE SEQUENCE [LARGE SCALE GENOMIC DNA]</scope>
    <source>
        <strain evidence="12 13">CD11_3</strain>
    </source>
</reference>
<evidence type="ECO:0000256" key="5">
    <source>
        <dbReference type="ARBA" id="ARBA00022679"/>
    </source>
</evidence>
<evidence type="ECO:0000313" key="12">
    <source>
        <dbReference type="EMBL" id="OAH51575.1"/>
    </source>
</evidence>
<dbReference type="SUPFAM" id="SSF52540">
    <property type="entry name" value="P-loop containing nucleoside triphosphate hydrolases"/>
    <property type="match status" value="1"/>
</dbReference>
<dbReference type="AlphaFoldDB" id="A0A177KFF2"/>
<comment type="cofactor">
    <cofactor evidence="11">
        <name>Mg(2+)</name>
        <dbReference type="ChEBI" id="CHEBI:18420"/>
    </cofactor>
    <text evidence="11">Binds 1 Mg(2+) ion per subunit.</text>
</comment>
<keyword evidence="5 11" id="KW-0808">Transferase</keyword>
<evidence type="ECO:0000256" key="9">
    <source>
        <dbReference type="ARBA" id="ARBA00023141"/>
    </source>
</evidence>
<keyword evidence="11" id="KW-0479">Metal-binding</keyword>
<dbReference type="RefSeq" id="WP_064002083.1">
    <property type="nucleotide sequence ID" value="NZ_LSTV01000001.1"/>
</dbReference>
<comment type="catalytic activity">
    <reaction evidence="10 11">
        <text>shikimate + ATP = 3-phosphoshikimate + ADP + H(+)</text>
        <dbReference type="Rhea" id="RHEA:13121"/>
        <dbReference type="ChEBI" id="CHEBI:15378"/>
        <dbReference type="ChEBI" id="CHEBI:30616"/>
        <dbReference type="ChEBI" id="CHEBI:36208"/>
        <dbReference type="ChEBI" id="CHEBI:145989"/>
        <dbReference type="ChEBI" id="CHEBI:456216"/>
        <dbReference type="EC" id="2.7.1.71"/>
    </reaction>
</comment>
<keyword evidence="11" id="KW-0963">Cytoplasm</keyword>
<dbReference type="GO" id="GO:0009073">
    <property type="term" value="P:aromatic amino acid family biosynthetic process"/>
    <property type="evidence" value="ECO:0007669"/>
    <property type="project" value="UniProtKB-KW"/>
</dbReference>
<comment type="pathway">
    <text evidence="1 11">Metabolic intermediate biosynthesis; chorismate biosynthesis; chorismate from D-erythrose 4-phosphate and phosphoenolpyruvate: step 5/7.</text>
</comment>
<dbReference type="PRINTS" id="PR01100">
    <property type="entry name" value="SHIKIMTKNASE"/>
</dbReference>
<dbReference type="HAMAP" id="MF_00109">
    <property type="entry name" value="Shikimate_kinase"/>
    <property type="match status" value="1"/>
</dbReference>
<comment type="function">
    <text evidence="11">Catalyzes the specific phosphorylation of the 3-hydroxyl group of shikimic acid using ATP as a cosubstrate.</text>
</comment>
<comment type="similarity">
    <text evidence="2 11">Belongs to the shikimate kinase family.</text>
</comment>
<evidence type="ECO:0000256" key="8">
    <source>
        <dbReference type="ARBA" id="ARBA00022840"/>
    </source>
</evidence>
<dbReference type="OrthoDB" id="9800332at2"/>
<dbReference type="InterPro" id="IPR000623">
    <property type="entry name" value="Shikimate_kinase/TSH1"/>
</dbReference>
<dbReference type="GO" id="GO:0000287">
    <property type="term" value="F:magnesium ion binding"/>
    <property type="evidence" value="ECO:0007669"/>
    <property type="project" value="UniProtKB-UniRule"/>
</dbReference>
<feature type="binding site" evidence="11">
    <location>
        <position position="20"/>
    </location>
    <ligand>
        <name>Mg(2+)</name>
        <dbReference type="ChEBI" id="CHEBI:18420"/>
    </ligand>
</feature>
<feature type="binding site" evidence="11">
    <location>
        <position position="140"/>
    </location>
    <ligand>
        <name>substrate</name>
    </ligand>
</feature>
<evidence type="ECO:0000256" key="2">
    <source>
        <dbReference type="ARBA" id="ARBA00006997"/>
    </source>
</evidence>
<comment type="subunit">
    <text evidence="11">Monomer.</text>
</comment>
<keyword evidence="9 11" id="KW-0057">Aromatic amino acid biosynthesis</keyword>
<dbReference type="InterPro" id="IPR031322">
    <property type="entry name" value="Shikimate/glucono_kinase"/>
</dbReference>
<feature type="binding site" evidence="11">
    <location>
        <begin position="16"/>
        <end position="21"/>
    </location>
    <ligand>
        <name>ATP</name>
        <dbReference type="ChEBI" id="CHEBI:30616"/>
    </ligand>
</feature>
<keyword evidence="4 11" id="KW-0028">Amino-acid biosynthesis</keyword>
<dbReference type="GO" id="GO:0008652">
    <property type="term" value="P:amino acid biosynthetic process"/>
    <property type="evidence" value="ECO:0007669"/>
    <property type="project" value="UniProtKB-KW"/>
</dbReference>
<comment type="caution">
    <text evidence="12">The sequence shown here is derived from an EMBL/GenBank/DDBJ whole genome shotgun (WGS) entry which is preliminary data.</text>
</comment>
<sequence>MTSPERQAIVLIGPMGAGKTSVGKRVAKRLGRGFTDTDAAIVRQHGPIADIFATHGEGHFRVLERDAVAAALETGGVVSLGGGAVLDETTRQRLQAHRVALLTVAPRVVARRLGEAATRPLLTAGDETPIARWERIYAERRPVYEAVADATFDTSSGPLENIVTAIAEWAAPSADPSGAHE</sequence>
<evidence type="ECO:0000256" key="3">
    <source>
        <dbReference type="ARBA" id="ARBA00012154"/>
    </source>
</evidence>
<comment type="caution">
    <text evidence="11">Lacks conserved residue(s) required for the propagation of feature annotation.</text>
</comment>
<keyword evidence="8 11" id="KW-0067">ATP-binding</keyword>
<dbReference type="Gene3D" id="3.40.50.300">
    <property type="entry name" value="P-loop containing nucleotide triphosphate hydrolases"/>
    <property type="match status" value="1"/>
</dbReference>
<keyword evidence="7 11" id="KW-0418">Kinase</keyword>
<feature type="binding site" evidence="11">
    <location>
        <position position="82"/>
    </location>
    <ligand>
        <name>substrate</name>
    </ligand>
</feature>
<evidence type="ECO:0000256" key="10">
    <source>
        <dbReference type="ARBA" id="ARBA00048567"/>
    </source>
</evidence>
<comment type="subcellular location">
    <subcellularLocation>
        <location evidence="11">Cytoplasm</location>
    </subcellularLocation>
</comment>
<evidence type="ECO:0000256" key="7">
    <source>
        <dbReference type="ARBA" id="ARBA00022777"/>
    </source>
</evidence>
<keyword evidence="11" id="KW-0460">Magnesium</keyword>
<dbReference type="CDD" id="cd00464">
    <property type="entry name" value="SK"/>
    <property type="match status" value="1"/>
</dbReference>
<dbReference type="GO" id="GO:0004765">
    <property type="term" value="F:shikimate kinase activity"/>
    <property type="evidence" value="ECO:0007669"/>
    <property type="project" value="UniProtKB-UniRule"/>
</dbReference>
<protein>
    <recommendedName>
        <fullName evidence="3 11">Shikimate kinase</fullName>
        <shortName evidence="11">SK</shortName>
        <ecNumber evidence="3 11">2.7.1.71</ecNumber>
    </recommendedName>
</protein>
<evidence type="ECO:0000256" key="1">
    <source>
        <dbReference type="ARBA" id="ARBA00004842"/>
    </source>
</evidence>
<evidence type="ECO:0000256" key="11">
    <source>
        <dbReference type="HAMAP-Rule" id="MF_00109"/>
    </source>
</evidence>
<organism evidence="12 13">
    <name type="scientific">Microbacterium oleivorans</name>
    <dbReference type="NCBI Taxonomy" id="273677"/>
    <lineage>
        <taxon>Bacteria</taxon>
        <taxon>Bacillati</taxon>
        <taxon>Actinomycetota</taxon>
        <taxon>Actinomycetes</taxon>
        <taxon>Micrococcales</taxon>
        <taxon>Microbacteriaceae</taxon>
        <taxon>Microbacterium</taxon>
    </lineage>
</organism>
<gene>
    <name evidence="11" type="primary">aroK</name>
    <name evidence="12" type="ORF">AYL44_04835</name>
</gene>
<dbReference type="InterPro" id="IPR023000">
    <property type="entry name" value="Shikimate_kinase_CS"/>
</dbReference>
<dbReference type="Pfam" id="PF01202">
    <property type="entry name" value="SKI"/>
    <property type="match status" value="1"/>
</dbReference>
<feature type="binding site" evidence="11">
    <location>
        <position position="119"/>
    </location>
    <ligand>
        <name>ATP</name>
        <dbReference type="ChEBI" id="CHEBI:30616"/>
    </ligand>
</feature>
<dbReference type="EMBL" id="LSTV01000001">
    <property type="protein sequence ID" value="OAH51575.1"/>
    <property type="molecule type" value="Genomic_DNA"/>
</dbReference>
<evidence type="ECO:0000256" key="4">
    <source>
        <dbReference type="ARBA" id="ARBA00022605"/>
    </source>
</evidence>
<dbReference type="UniPathway" id="UPA00053">
    <property type="reaction ID" value="UER00088"/>
</dbReference>
<dbReference type="PANTHER" id="PTHR21087">
    <property type="entry name" value="SHIKIMATE KINASE"/>
    <property type="match status" value="1"/>
</dbReference>
<dbReference type="EC" id="2.7.1.71" evidence="3 11"/>